<protein>
    <recommendedName>
        <fullName evidence="1">Glycosyltransferase 2-like domain-containing protein</fullName>
    </recommendedName>
</protein>
<dbReference type="EMBL" id="HBNR01017875">
    <property type="protein sequence ID" value="CAE4572191.1"/>
    <property type="molecule type" value="Transcribed_RNA"/>
</dbReference>
<gene>
    <name evidence="2" type="ORF">AMON00008_LOCUS11810</name>
</gene>
<dbReference type="CDD" id="cd00761">
    <property type="entry name" value="Glyco_tranf_GTA_type"/>
    <property type="match status" value="1"/>
</dbReference>
<sequence>MAMLQSDDSLAAPSAGSCRVLAEGERVHMVLGERPQCRDGRGDRWVRVVVGSEERPASRGAAAAPAPTWWALWSDLELVPDGVASAAHDEARMDDLMAKAERGGERLSDEEYQRIWWHRMGVDMGGGLGQVTSQDWKLKGYVNRVRSVLSVREVRGASNKRARTGATRVVSGAPPAQSSSLLPPDFYAGDWSRCPTARAVAPGAVKGRVSVVCPTCEARQHFHELLYRNFCAQSWPDKELVVLDTGGAPSPFFSGQVSQGEPCWTGDGPLSSLSPAEDPRVLYVHMRRYPLTLGHKRNQLIQLASGEVVAHFDDDNLYAPQYLATMVEQLRASRAQLVRLEATFSWSPPSGALLWHGALAFRAETFVHLRGPLRAIAFAHEKCGEEGGLGAVCVIHDLDDTYGVFMHVEHGANISCCSKVGDAWLKGEPAKPSDIPNAQLRSMMLKYERFYISGHR</sequence>
<evidence type="ECO:0000313" key="2">
    <source>
        <dbReference type="EMBL" id="CAE4572191.1"/>
    </source>
</evidence>
<dbReference type="SUPFAM" id="SSF53448">
    <property type="entry name" value="Nucleotide-diphospho-sugar transferases"/>
    <property type="match status" value="1"/>
</dbReference>
<dbReference type="AlphaFoldDB" id="A0A7S4UU34"/>
<reference evidence="2" key="1">
    <citation type="submission" date="2021-01" db="EMBL/GenBank/DDBJ databases">
        <authorList>
            <person name="Corre E."/>
            <person name="Pelletier E."/>
            <person name="Niang G."/>
            <person name="Scheremetjew M."/>
            <person name="Finn R."/>
            <person name="Kale V."/>
            <person name="Holt S."/>
            <person name="Cochrane G."/>
            <person name="Meng A."/>
            <person name="Brown T."/>
            <person name="Cohen L."/>
        </authorList>
    </citation>
    <scope>NUCLEOTIDE SEQUENCE</scope>
    <source>
        <strain evidence="2">CCMP3105</strain>
    </source>
</reference>
<dbReference type="Pfam" id="PF00535">
    <property type="entry name" value="Glycos_transf_2"/>
    <property type="match status" value="1"/>
</dbReference>
<organism evidence="2">
    <name type="scientific">Alexandrium monilatum</name>
    <dbReference type="NCBI Taxonomy" id="311494"/>
    <lineage>
        <taxon>Eukaryota</taxon>
        <taxon>Sar</taxon>
        <taxon>Alveolata</taxon>
        <taxon>Dinophyceae</taxon>
        <taxon>Gonyaulacales</taxon>
        <taxon>Pyrocystaceae</taxon>
        <taxon>Alexandrium</taxon>
    </lineage>
</organism>
<dbReference type="InterPro" id="IPR001173">
    <property type="entry name" value="Glyco_trans_2-like"/>
</dbReference>
<name>A0A7S4UU34_9DINO</name>
<accession>A0A7S4UU34</accession>
<evidence type="ECO:0000259" key="1">
    <source>
        <dbReference type="Pfam" id="PF00535"/>
    </source>
</evidence>
<dbReference type="InterPro" id="IPR029044">
    <property type="entry name" value="Nucleotide-diphossugar_trans"/>
</dbReference>
<proteinExistence type="predicted"/>
<dbReference type="Gene3D" id="3.90.550.10">
    <property type="entry name" value="Spore Coat Polysaccharide Biosynthesis Protein SpsA, Chain A"/>
    <property type="match status" value="1"/>
</dbReference>
<feature type="domain" description="Glycosyltransferase 2-like" evidence="1">
    <location>
        <begin position="273"/>
        <end position="338"/>
    </location>
</feature>